<feature type="transmembrane region" description="Helical" evidence="1">
    <location>
        <begin position="112"/>
        <end position="130"/>
    </location>
</feature>
<evidence type="ECO:0000256" key="1">
    <source>
        <dbReference type="SAM" id="Phobius"/>
    </source>
</evidence>
<feature type="transmembrane region" description="Helical" evidence="1">
    <location>
        <begin position="54"/>
        <end position="75"/>
    </location>
</feature>
<keyword evidence="1" id="KW-0812">Transmembrane</keyword>
<keyword evidence="1" id="KW-0472">Membrane</keyword>
<evidence type="ECO:0000313" key="3">
    <source>
        <dbReference type="Proteomes" id="UP000030710"/>
    </source>
</evidence>
<dbReference type="STRING" id="1238425.J07HQW2_02129"/>
<evidence type="ECO:0000313" key="2">
    <source>
        <dbReference type="EMBL" id="ERG95669.1"/>
    </source>
</evidence>
<dbReference type="AlphaFoldDB" id="U1MYT3"/>
<gene>
    <name evidence="2" type="ORF">J07HQW2_02129</name>
</gene>
<dbReference type="HOGENOM" id="CLU_1860674_0_0_2"/>
<feature type="transmembrane region" description="Helical" evidence="1">
    <location>
        <begin position="7"/>
        <end position="24"/>
    </location>
</feature>
<feature type="transmembrane region" description="Helical" evidence="1">
    <location>
        <begin position="81"/>
        <end position="100"/>
    </location>
</feature>
<reference evidence="2 3" key="1">
    <citation type="journal article" date="2013" name="PLoS ONE">
        <title>Assembly-driven community genomics of a hypersaline microbial ecosystem.</title>
        <authorList>
            <person name="Podell S."/>
            <person name="Ugalde J.A."/>
            <person name="Narasingarao P."/>
            <person name="Banfield J.F."/>
            <person name="Heidelberg K.B."/>
            <person name="Allen E.E."/>
        </authorList>
    </citation>
    <scope>NUCLEOTIDE SEQUENCE [LARGE SCALE GENOMIC DNA]</scope>
    <source>
        <strain evidence="3">J07HQW2</strain>
    </source>
</reference>
<keyword evidence="1" id="KW-1133">Transmembrane helix</keyword>
<name>U1MYT3_9EURY</name>
<dbReference type="EMBL" id="KE356561">
    <property type="protein sequence ID" value="ERG95669.1"/>
    <property type="molecule type" value="Genomic_DNA"/>
</dbReference>
<protein>
    <submittedName>
        <fullName evidence="2">Uncharacterized protein</fullName>
    </submittedName>
</protein>
<dbReference type="RefSeq" id="WP_021055143.1">
    <property type="nucleotide sequence ID" value="NZ_KE356561.1"/>
</dbReference>
<proteinExistence type="predicted"/>
<organism evidence="2 3">
    <name type="scientific">Haloquadratum walsbyi J07HQW2</name>
    <dbReference type="NCBI Taxonomy" id="1238425"/>
    <lineage>
        <taxon>Archaea</taxon>
        <taxon>Methanobacteriati</taxon>
        <taxon>Methanobacteriota</taxon>
        <taxon>Stenosarchaea group</taxon>
        <taxon>Halobacteria</taxon>
        <taxon>Halobacteriales</taxon>
        <taxon>Haloferacaceae</taxon>
        <taxon>Haloquadratum</taxon>
    </lineage>
</organism>
<accession>U1MYT3</accession>
<dbReference type="eggNOG" id="arCOG12190">
    <property type="taxonomic scope" value="Archaea"/>
</dbReference>
<sequence>MNSLYRSVNLITGIVSVTVGGTMLAASIDFAGISAGGGVIAAIMRVLEWGSGDIVTAIEITVGGMLAIAGVSLLIGRGRAIVVSAGTGICIVSLIGIVFYPMASVTLPPPRALISLGVIGLATMLTGTSLNDFWVQGNS</sequence>
<dbReference type="Proteomes" id="UP000030710">
    <property type="component" value="Unassembled WGS sequence"/>
</dbReference>